<proteinExistence type="inferred from homology"/>
<dbReference type="InterPro" id="IPR050860">
    <property type="entry name" value="FeoB_GTPase"/>
</dbReference>
<evidence type="ECO:0000256" key="17">
    <source>
        <dbReference type="RuleBase" id="RU362098"/>
    </source>
</evidence>
<keyword evidence="11" id="KW-0406">Ion transport</keyword>
<feature type="binding site" evidence="16">
    <location>
        <position position="22"/>
    </location>
    <ligand>
        <name>Mg(2+)</name>
        <dbReference type="ChEBI" id="CHEBI:18420"/>
        <label>1</label>
    </ligand>
</feature>
<feature type="domain" description="FeoB-type G" evidence="18">
    <location>
        <begin position="3"/>
        <end position="165"/>
    </location>
</feature>
<evidence type="ECO:0000259" key="18">
    <source>
        <dbReference type="PROSITE" id="PS51711"/>
    </source>
</evidence>
<dbReference type="PANTHER" id="PTHR43185">
    <property type="entry name" value="FERROUS IRON TRANSPORT PROTEIN B"/>
    <property type="match status" value="1"/>
</dbReference>
<evidence type="ECO:0000256" key="5">
    <source>
        <dbReference type="ARBA" id="ARBA00022496"/>
    </source>
</evidence>
<keyword evidence="6" id="KW-0997">Cell inner membrane</keyword>
<dbReference type="EMBL" id="FOOX01000002">
    <property type="protein sequence ID" value="SFG13770.1"/>
    <property type="molecule type" value="Genomic_DNA"/>
</dbReference>
<keyword evidence="12 15" id="KW-0342">GTP-binding</keyword>
<feature type="transmembrane region" description="Helical" evidence="17">
    <location>
        <begin position="297"/>
        <end position="322"/>
    </location>
</feature>
<comment type="function">
    <text evidence="1 17">Probable transporter of a GTP-driven Fe(2+) uptake system.</text>
</comment>
<dbReference type="NCBIfam" id="TIGR00231">
    <property type="entry name" value="small_GTP"/>
    <property type="match status" value="1"/>
</dbReference>
<feature type="transmembrane region" description="Helical" evidence="17">
    <location>
        <begin position="523"/>
        <end position="545"/>
    </location>
</feature>
<evidence type="ECO:0000256" key="1">
    <source>
        <dbReference type="ARBA" id="ARBA00003926"/>
    </source>
</evidence>
<keyword evidence="8 15" id="KW-0547">Nucleotide-binding</keyword>
<feature type="transmembrane region" description="Helical" evidence="17">
    <location>
        <begin position="236"/>
        <end position="256"/>
    </location>
</feature>
<dbReference type="AlphaFoldDB" id="A0A1I2PE13"/>
<keyword evidence="10 17" id="KW-0408">Iron</keyword>
<feature type="transmembrane region" description="Helical" evidence="17">
    <location>
        <begin position="565"/>
        <end position="589"/>
    </location>
</feature>
<evidence type="ECO:0000256" key="3">
    <source>
        <dbReference type="ARBA" id="ARBA00022448"/>
    </source>
</evidence>
<protein>
    <recommendedName>
        <fullName evidence="14 17">Ferrous iron transport protein B</fullName>
    </recommendedName>
</protein>
<keyword evidence="3 17" id="KW-0813">Transport</keyword>
<dbReference type="Pfam" id="PF07664">
    <property type="entry name" value="FeoB_C"/>
    <property type="match status" value="1"/>
</dbReference>
<dbReference type="InterPro" id="IPR005225">
    <property type="entry name" value="Small_GTP-bd"/>
</dbReference>
<keyword evidence="16" id="KW-0479">Metal-binding</keyword>
<keyword evidence="4" id="KW-1003">Cell membrane</keyword>
<dbReference type="Pfam" id="PF07670">
    <property type="entry name" value="Gate"/>
    <property type="match status" value="2"/>
</dbReference>
<comment type="similarity">
    <text evidence="17">Belongs to the TRAFAC class TrmE-Era-EngA-EngB-Septin-like GTPase superfamily. FeoB GTPase (TC 9.A.8) family.</text>
</comment>
<evidence type="ECO:0000256" key="10">
    <source>
        <dbReference type="ARBA" id="ARBA00023004"/>
    </source>
</evidence>
<feature type="transmembrane region" description="Helical" evidence="17">
    <location>
        <begin position="377"/>
        <end position="402"/>
    </location>
</feature>
<keyword evidence="5 17" id="KW-0410">Iron transport</keyword>
<keyword evidence="9 17" id="KW-1133">Transmembrane helix</keyword>
<evidence type="ECO:0000256" key="12">
    <source>
        <dbReference type="ARBA" id="ARBA00023134"/>
    </source>
</evidence>
<evidence type="ECO:0000256" key="16">
    <source>
        <dbReference type="PIRSR" id="PIRSR603373-2"/>
    </source>
</evidence>
<feature type="transmembrane region" description="Helical" evidence="17">
    <location>
        <begin position="268"/>
        <end position="290"/>
    </location>
</feature>
<dbReference type="GO" id="GO:0015093">
    <property type="term" value="F:ferrous iron transmembrane transporter activity"/>
    <property type="evidence" value="ECO:0007669"/>
    <property type="project" value="UniProtKB-UniRule"/>
</dbReference>
<dbReference type="NCBIfam" id="TIGR00437">
    <property type="entry name" value="feoB"/>
    <property type="match status" value="1"/>
</dbReference>
<evidence type="ECO:0000256" key="4">
    <source>
        <dbReference type="ARBA" id="ARBA00022475"/>
    </source>
</evidence>
<dbReference type="PRINTS" id="PR00326">
    <property type="entry name" value="GTP1OBG"/>
</dbReference>
<dbReference type="PROSITE" id="PS51711">
    <property type="entry name" value="G_FEOB"/>
    <property type="match status" value="1"/>
</dbReference>
<dbReference type="PANTHER" id="PTHR43185:SF1">
    <property type="entry name" value="FE(2+) TRANSPORTER FEOB"/>
    <property type="match status" value="1"/>
</dbReference>
<feature type="binding site" evidence="15">
    <location>
        <begin position="10"/>
        <end position="17"/>
    </location>
    <ligand>
        <name>GTP</name>
        <dbReference type="ChEBI" id="CHEBI:37565"/>
        <label>1</label>
    </ligand>
</feature>
<dbReference type="Gene3D" id="3.40.50.300">
    <property type="entry name" value="P-loop containing nucleotide triphosphate hydrolases"/>
    <property type="match status" value="1"/>
</dbReference>
<accession>A0A1I2PE13</accession>
<evidence type="ECO:0000256" key="13">
    <source>
        <dbReference type="ARBA" id="ARBA00023136"/>
    </source>
</evidence>
<evidence type="ECO:0000313" key="19">
    <source>
        <dbReference type="EMBL" id="SFG13770.1"/>
    </source>
</evidence>
<reference evidence="20" key="1">
    <citation type="submission" date="2016-10" db="EMBL/GenBank/DDBJ databases">
        <authorList>
            <person name="Varghese N."/>
            <person name="Submissions S."/>
        </authorList>
    </citation>
    <scope>NUCLEOTIDE SEQUENCE [LARGE SCALE GENOMIC DNA]</scope>
    <source>
        <strain evidence="20">DSM 17038</strain>
    </source>
</reference>
<feature type="transmembrane region" description="Helical" evidence="17">
    <location>
        <begin position="408"/>
        <end position="428"/>
    </location>
</feature>
<evidence type="ECO:0000256" key="15">
    <source>
        <dbReference type="PIRSR" id="PIRSR603373-1"/>
    </source>
</evidence>
<name>A0A1I2PE13_9FIRM</name>
<dbReference type="InterPro" id="IPR003373">
    <property type="entry name" value="Fe2_transport_prot-B"/>
</dbReference>
<evidence type="ECO:0000256" key="7">
    <source>
        <dbReference type="ARBA" id="ARBA00022692"/>
    </source>
</evidence>
<dbReference type="CDD" id="cd01879">
    <property type="entry name" value="FeoB"/>
    <property type="match status" value="1"/>
</dbReference>
<evidence type="ECO:0000256" key="2">
    <source>
        <dbReference type="ARBA" id="ARBA00004429"/>
    </source>
</evidence>
<feature type="binding site" evidence="15">
    <location>
        <begin position="116"/>
        <end position="119"/>
    </location>
    <ligand>
        <name>GTP</name>
        <dbReference type="ChEBI" id="CHEBI:37565"/>
        <label>4</label>
    </ligand>
</feature>
<dbReference type="InterPro" id="IPR027417">
    <property type="entry name" value="P-loop_NTPase"/>
</dbReference>
<dbReference type="RefSeq" id="WP_092468977.1">
    <property type="nucleotide sequence ID" value="NZ_FOOX01000002.1"/>
</dbReference>
<feature type="transmembrane region" description="Helical" evidence="17">
    <location>
        <begin position="466"/>
        <end position="487"/>
    </location>
</feature>
<dbReference type="OrthoDB" id="9809127at2"/>
<evidence type="ECO:0000256" key="11">
    <source>
        <dbReference type="ARBA" id="ARBA00023065"/>
    </source>
</evidence>
<feature type="binding site" evidence="16">
    <location>
        <position position="21"/>
    </location>
    <ligand>
        <name>Mg(2+)</name>
        <dbReference type="ChEBI" id="CHEBI:18420"/>
        <label>2</label>
    </ligand>
</feature>
<gene>
    <name evidence="19" type="ORF">SAMN05660649_00830</name>
</gene>
<feature type="binding site" evidence="16">
    <location>
        <position position="24"/>
    </location>
    <ligand>
        <name>Mg(2+)</name>
        <dbReference type="ChEBI" id="CHEBI:18420"/>
        <label>2</label>
    </ligand>
</feature>
<evidence type="ECO:0000313" key="20">
    <source>
        <dbReference type="Proteomes" id="UP000199337"/>
    </source>
</evidence>
<feature type="transmembrane region" description="Helical" evidence="17">
    <location>
        <begin position="499"/>
        <end position="516"/>
    </location>
</feature>
<dbReference type="GO" id="GO:0046872">
    <property type="term" value="F:metal ion binding"/>
    <property type="evidence" value="ECO:0007669"/>
    <property type="project" value="UniProtKB-KW"/>
</dbReference>
<feature type="binding site" evidence="15">
    <location>
        <begin position="35"/>
        <end position="39"/>
    </location>
    <ligand>
        <name>GTP</name>
        <dbReference type="ChEBI" id="CHEBI:37565"/>
        <label>2</label>
    </ligand>
</feature>
<dbReference type="STRING" id="341036.SAMN05660649_00830"/>
<keyword evidence="16" id="KW-0460">Magnesium</keyword>
<keyword evidence="13 17" id="KW-0472">Membrane</keyword>
<comment type="subcellular location">
    <subcellularLocation>
        <location evidence="2">Cell inner membrane</location>
        <topology evidence="2">Multi-pass membrane protein</topology>
    </subcellularLocation>
    <subcellularLocation>
        <location evidence="17">Cell membrane</location>
        <topology evidence="17">Multi-pass membrane protein</topology>
    </subcellularLocation>
</comment>
<dbReference type="InterPro" id="IPR006073">
    <property type="entry name" value="GTP-bd"/>
</dbReference>
<keyword evidence="7 17" id="KW-0812">Transmembrane</keyword>
<feature type="transmembrane region" description="Helical" evidence="17">
    <location>
        <begin position="342"/>
        <end position="365"/>
    </location>
</feature>
<dbReference type="Proteomes" id="UP000199337">
    <property type="component" value="Unassembled WGS sequence"/>
</dbReference>
<dbReference type="InterPro" id="IPR030389">
    <property type="entry name" value="G_FEOB_dom"/>
</dbReference>
<feature type="transmembrane region" description="Helical" evidence="17">
    <location>
        <begin position="601"/>
        <end position="623"/>
    </location>
</feature>
<dbReference type="FunFam" id="3.40.50.300:FF:000426">
    <property type="entry name" value="Ferrous iron transport protein B"/>
    <property type="match status" value="1"/>
</dbReference>
<evidence type="ECO:0000256" key="9">
    <source>
        <dbReference type="ARBA" id="ARBA00022989"/>
    </source>
</evidence>
<feature type="binding site" evidence="15">
    <location>
        <begin position="56"/>
        <end position="59"/>
    </location>
    <ligand>
        <name>GTP</name>
        <dbReference type="ChEBI" id="CHEBI:37565"/>
        <label>3</label>
    </ligand>
</feature>
<feature type="binding site" evidence="15">
    <location>
        <begin position="145"/>
        <end position="147"/>
    </location>
    <ligand>
        <name>GTP</name>
        <dbReference type="ChEBI" id="CHEBI:37565"/>
        <label>5</label>
    </ligand>
</feature>
<evidence type="ECO:0000256" key="14">
    <source>
        <dbReference type="NCBIfam" id="TIGR00437"/>
    </source>
</evidence>
<keyword evidence="20" id="KW-1185">Reference proteome</keyword>
<dbReference type="InterPro" id="IPR011642">
    <property type="entry name" value="Gate_dom"/>
</dbReference>
<feature type="binding site" evidence="16">
    <location>
        <position position="25"/>
    </location>
    <ligand>
        <name>Mg(2+)</name>
        <dbReference type="ChEBI" id="CHEBI:18420"/>
        <label>2</label>
    </ligand>
</feature>
<evidence type="ECO:0000256" key="8">
    <source>
        <dbReference type="ARBA" id="ARBA00022741"/>
    </source>
</evidence>
<dbReference type="Pfam" id="PF02421">
    <property type="entry name" value="FeoB_N"/>
    <property type="match status" value="1"/>
</dbReference>
<dbReference type="InterPro" id="IPR011640">
    <property type="entry name" value="Fe2_transport_prot_B_C"/>
</dbReference>
<dbReference type="SUPFAM" id="SSF52540">
    <property type="entry name" value="P-loop containing nucleoside triphosphate hydrolases"/>
    <property type="match status" value="1"/>
</dbReference>
<sequence length="631" mass="68398">MSVLNVALAGNPNTGKSTIFNALTGARQHIGNWPGVTVDKKMGQYAKGNKQINIIDLPGTYSLSAYSLEEKIVKDYLVQEKPDMVVNVVDASNIERNLYLTVQLLEMGIPTIVNLNMMDEAKSKGYDINLNALGKQLGVTVISSVATNKQGLNQLVNSLDPSAALLPGKADSRLLAEHLQQIENIKKTEKDTELIEERIIEARYEFINKVLEKALVINEAVESWHDKLDNLFTNRLLGIPIFIGIMYMMFQLTFAWVGQPVSDLLDELVNGTLLEWVGGAMAAMGTAEWLQSLVADGIIGGVGSVVVFVPLIFTLFFLISFLDGTGYMARVAFIMDRAMRRIGLSGKAFLPMLVGFGCSVPAIMGARALDTEKDRRIAILIAPFMSCGARLPVYALFAALFFPGSESTVVLSLYLLGIVIAIVMGLIFKSTYFKGDAEPFLMELPPYRIPTLRTVLLQTWEKGKGFLVKAGTIIFSMSVIIWFLSSYNLSGSADIADSFLAAIGGVIAPLFALHGFGTWQTGVAVLTGILAKEAVVSTLGVIYGISEVAEEAVQAATQLQGSIGATFTALSAYAFLVFTLLYTPCMAALGTIKKELGSFKWALFAAAYTFAVAWLVSLLIYWIGLLLGFGG</sequence>
<organism evidence="19 20">
    <name type="scientific">Desulfotruncus arcticus DSM 17038</name>
    <dbReference type="NCBI Taxonomy" id="1121424"/>
    <lineage>
        <taxon>Bacteria</taxon>
        <taxon>Bacillati</taxon>
        <taxon>Bacillota</taxon>
        <taxon>Clostridia</taxon>
        <taxon>Eubacteriales</taxon>
        <taxon>Desulfallaceae</taxon>
        <taxon>Desulfotruncus</taxon>
    </lineage>
</organism>
<dbReference type="GO" id="GO:0005886">
    <property type="term" value="C:plasma membrane"/>
    <property type="evidence" value="ECO:0007669"/>
    <property type="project" value="UniProtKB-SubCell"/>
</dbReference>
<evidence type="ECO:0000256" key="6">
    <source>
        <dbReference type="ARBA" id="ARBA00022519"/>
    </source>
</evidence>
<dbReference type="GO" id="GO:0005525">
    <property type="term" value="F:GTP binding"/>
    <property type="evidence" value="ECO:0007669"/>
    <property type="project" value="UniProtKB-KW"/>
</dbReference>